<evidence type="ECO:0000259" key="1">
    <source>
        <dbReference type="Pfam" id="PF22090"/>
    </source>
</evidence>
<reference evidence="2" key="1">
    <citation type="journal article" date="2022" name="Nat. Microbiol.">
        <title>Unique mobile elements and scalable gene flow at the prokaryote-eukaryote boundary revealed by circularized Asgard archaea genomes.</title>
        <authorList>
            <person name="Wu F."/>
            <person name="Speth D.R."/>
            <person name="Philosof A."/>
            <person name="Cremiere A."/>
            <person name="Narayanan A."/>
            <person name="Barco R.A."/>
            <person name="Connon S.A."/>
            <person name="Amend J.P."/>
            <person name="Antoshechkin I.A."/>
            <person name="Orphan V.J."/>
        </authorList>
    </citation>
    <scope>NUCLEOTIDE SEQUENCE</scope>
    <source>
        <strain evidence="2">PM71</strain>
    </source>
</reference>
<name>A0A9Y1BJC0_9ARCH</name>
<dbReference type="SUPFAM" id="SSF158573">
    <property type="entry name" value="GINS helical bundle-like"/>
    <property type="match status" value="1"/>
</dbReference>
<dbReference type="InterPro" id="IPR036224">
    <property type="entry name" value="GINS_bundle-like_dom_sf"/>
</dbReference>
<dbReference type="Gene3D" id="1.20.58.1030">
    <property type="match status" value="1"/>
</dbReference>
<dbReference type="Pfam" id="PF22090">
    <property type="entry name" value="Gins51_C"/>
    <property type="match status" value="1"/>
</dbReference>
<dbReference type="CDD" id="cd21695">
    <property type="entry name" value="GINS_B_archaea_Gins51"/>
    <property type="match status" value="1"/>
</dbReference>
<sequence length="205" mass="24216">MSSRIKFQYIDDLYSVWHAERESSRKITPIKPSFFSDIKILKDKFSEIVEKESDPIIKKILNIRLNRLNYVLKDLIEIRTKKISNAVIENKKIEVNLAQEEYAFYSNFLKLHKFYVRSLERPSEALIFQEFTFYEPEDEISKETSSKEETNIEYIIVRFSKDVKNEIVGIDGSIYGPFKKEDICKLPKENANSFITHDIAEKVEL</sequence>
<proteinExistence type="predicted"/>
<dbReference type="InterPro" id="IPR054314">
    <property type="entry name" value="Gins51_C"/>
</dbReference>
<accession>A0A9Y1BJC0</accession>
<dbReference type="EMBL" id="CP084166">
    <property type="protein sequence ID" value="UJG39830.1"/>
    <property type="molecule type" value="Genomic_DNA"/>
</dbReference>
<gene>
    <name evidence="2" type="ORF">K9W45_08170</name>
</gene>
<evidence type="ECO:0000313" key="2">
    <source>
        <dbReference type="EMBL" id="UJG39830.1"/>
    </source>
</evidence>
<dbReference type="Gene3D" id="3.40.5.50">
    <property type="match status" value="1"/>
</dbReference>
<protein>
    <recommendedName>
        <fullName evidence="1">Gins51 C-terminal domain-containing protein</fullName>
    </recommendedName>
</protein>
<dbReference type="Proteomes" id="UP001201020">
    <property type="component" value="Chromosome"/>
</dbReference>
<organism evidence="2">
    <name type="scientific">Candidatus Heimdallarchaeum aukensis</name>
    <dbReference type="NCBI Taxonomy" id="2876573"/>
    <lineage>
        <taxon>Archaea</taxon>
        <taxon>Promethearchaeati</taxon>
        <taxon>Candidatus Heimdallarchaeota</taxon>
        <taxon>Candidatus Heimdallarchaeia (ex Rinke et al. 2021) (nom. nud.)</taxon>
        <taxon>Candidatus Heimdallarchaeales</taxon>
        <taxon>Candidatus Heimdallarchaeaceae</taxon>
        <taxon>Candidatus Heimdallarchaeum</taxon>
    </lineage>
</organism>
<feature type="domain" description="Gins51 C-terminal" evidence="1">
    <location>
        <begin position="155"/>
        <end position="203"/>
    </location>
</feature>
<dbReference type="AlphaFoldDB" id="A0A9Y1BJC0"/>